<dbReference type="InterPro" id="IPR032710">
    <property type="entry name" value="NTF2-like_dom_sf"/>
</dbReference>
<accession>A0ABU7X319</accession>
<dbReference type="InterPro" id="IPR009959">
    <property type="entry name" value="Cyclase_SnoaL-like"/>
</dbReference>
<dbReference type="Pfam" id="PF07366">
    <property type="entry name" value="SnoaL"/>
    <property type="match status" value="1"/>
</dbReference>
<reference evidence="1 2" key="1">
    <citation type="submission" date="2023-08" db="EMBL/GenBank/DDBJ databases">
        <authorList>
            <person name="Sharma P."/>
            <person name="Verma V."/>
            <person name="Mohan M.K."/>
            <person name="Dubey A.K."/>
        </authorList>
    </citation>
    <scope>NUCLEOTIDE SEQUENCE [LARGE SCALE GENOMIC DNA]</scope>
    <source>
        <strain evidence="1 2">ADP4</strain>
    </source>
</reference>
<evidence type="ECO:0000313" key="1">
    <source>
        <dbReference type="EMBL" id="MEF3118052.1"/>
    </source>
</evidence>
<dbReference type="PANTHER" id="PTHR38436">
    <property type="entry name" value="POLYKETIDE CYCLASE SNOAL-LIKE DOMAIN"/>
    <property type="match status" value="1"/>
</dbReference>
<protein>
    <submittedName>
        <fullName evidence="1">Ester cyclase</fullName>
    </submittedName>
</protein>
<organism evidence="1 2">
    <name type="scientific">Streptomyces chrestomyceticus</name>
    <dbReference type="NCBI Taxonomy" id="68185"/>
    <lineage>
        <taxon>Bacteria</taxon>
        <taxon>Bacillati</taxon>
        <taxon>Actinomycetota</taxon>
        <taxon>Actinomycetes</taxon>
        <taxon>Kitasatosporales</taxon>
        <taxon>Streptomycetaceae</taxon>
        <taxon>Streptomyces</taxon>
    </lineage>
</organism>
<dbReference type="EMBL" id="JAVFKM010000024">
    <property type="protein sequence ID" value="MEF3118052.1"/>
    <property type="molecule type" value="Genomic_DNA"/>
</dbReference>
<sequence>MTATGAVRDADGTDAADGPEYIAERAAADGLEAIDKTKDGRDMTDTAAIARRLFTALQDADVPVIHELIAEDLVDHSPMFGRNAFERENLKESAVRFKTAFPDVRIHTEHVLADGDKVLVHEIVTGTNTGPFGEQPPTGRTMRVQAAHILRIVGGRVVEHWSVRELETMRAALGIGEDGAPHGG</sequence>
<evidence type="ECO:0000313" key="2">
    <source>
        <dbReference type="Proteomes" id="UP001348265"/>
    </source>
</evidence>
<dbReference type="RefSeq" id="WP_331789281.1">
    <property type="nucleotide sequence ID" value="NZ_JAVFKM010000024.1"/>
</dbReference>
<name>A0ABU7X319_9ACTN</name>
<dbReference type="Gene3D" id="3.10.450.50">
    <property type="match status" value="1"/>
</dbReference>
<dbReference type="PANTHER" id="PTHR38436:SF1">
    <property type="entry name" value="ESTER CYCLASE"/>
    <property type="match status" value="1"/>
</dbReference>
<keyword evidence="2" id="KW-1185">Reference proteome</keyword>
<gene>
    <name evidence="1" type="ORF">RB636_33320</name>
</gene>
<dbReference type="SUPFAM" id="SSF54427">
    <property type="entry name" value="NTF2-like"/>
    <property type="match status" value="1"/>
</dbReference>
<dbReference type="Proteomes" id="UP001348265">
    <property type="component" value="Unassembled WGS sequence"/>
</dbReference>
<comment type="caution">
    <text evidence="1">The sequence shown here is derived from an EMBL/GenBank/DDBJ whole genome shotgun (WGS) entry which is preliminary data.</text>
</comment>
<proteinExistence type="predicted"/>